<keyword evidence="1" id="KW-1133">Transmembrane helix</keyword>
<evidence type="ECO:0000313" key="3">
    <source>
        <dbReference type="Proteomes" id="UP000011666"/>
    </source>
</evidence>
<name>M0QGH0_9ACTN</name>
<keyword evidence="3" id="KW-1185">Reference proteome</keyword>
<evidence type="ECO:0000313" key="2">
    <source>
        <dbReference type="EMBL" id="GAC66497.1"/>
    </source>
</evidence>
<sequence length="73" mass="7879">MKGNAGTILGRMHNAWKWLGLAGAVGVAAGGAVVARDQRQRNSYDADDVRTRLHERLAAAEPADADDGHTRRR</sequence>
<reference evidence="2 3" key="1">
    <citation type="submission" date="2013-01" db="EMBL/GenBank/DDBJ databases">
        <title>Whole genome shotgun sequence of Gordonia soli NBRC 108243.</title>
        <authorList>
            <person name="Isaki-Nakamura S."/>
            <person name="Hosoyama A."/>
            <person name="Tsuchikane K."/>
            <person name="Ando Y."/>
            <person name="Baba S."/>
            <person name="Ohji S."/>
            <person name="Hamada M."/>
            <person name="Tamura T."/>
            <person name="Yamazoe A."/>
            <person name="Yamazaki S."/>
            <person name="Fujita N."/>
        </authorList>
    </citation>
    <scope>NUCLEOTIDE SEQUENCE [LARGE SCALE GENOMIC DNA]</scope>
    <source>
        <strain evidence="2 3">NBRC 108243</strain>
    </source>
</reference>
<protein>
    <submittedName>
        <fullName evidence="2">Uncharacterized protein</fullName>
    </submittedName>
</protein>
<proteinExistence type="predicted"/>
<evidence type="ECO:0000256" key="1">
    <source>
        <dbReference type="SAM" id="Phobius"/>
    </source>
</evidence>
<feature type="transmembrane region" description="Helical" evidence="1">
    <location>
        <begin position="15"/>
        <end position="35"/>
    </location>
</feature>
<keyword evidence="1" id="KW-0812">Transmembrane</keyword>
<dbReference type="Proteomes" id="UP000011666">
    <property type="component" value="Unassembled WGS sequence"/>
</dbReference>
<accession>M0QGH0</accession>
<comment type="caution">
    <text evidence="2">The sequence shown here is derived from an EMBL/GenBank/DDBJ whole genome shotgun (WGS) entry which is preliminary data.</text>
</comment>
<dbReference type="eggNOG" id="ENOG5033C84">
    <property type="taxonomic scope" value="Bacteria"/>
</dbReference>
<dbReference type="EMBL" id="BANX01000002">
    <property type="protein sequence ID" value="GAC66497.1"/>
    <property type="molecule type" value="Genomic_DNA"/>
</dbReference>
<dbReference type="STRING" id="1223545.GS4_02_02080"/>
<gene>
    <name evidence="2" type="ORF">GS4_02_02080</name>
</gene>
<dbReference type="AlphaFoldDB" id="M0QGH0"/>
<organism evidence="2 3">
    <name type="scientific">Gordonia soli NBRC 108243</name>
    <dbReference type="NCBI Taxonomy" id="1223545"/>
    <lineage>
        <taxon>Bacteria</taxon>
        <taxon>Bacillati</taxon>
        <taxon>Actinomycetota</taxon>
        <taxon>Actinomycetes</taxon>
        <taxon>Mycobacteriales</taxon>
        <taxon>Gordoniaceae</taxon>
        <taxon>Gordonia</taxon>
    </lineage>
</organism>
<keyword evidence="1" id="KW-0472">Membrane</keyword>